<dbReference type="AlphaFoldDB" id="U2G356"/>
<dbReference type="Proteomes" id="UP000006242">
    <property type="component" value="Unassembled WGS sequence"/>
</dbReference>
<evidence type="ECO:0000313" key="1">
    <source>
        <dbReference type="EMBL" id="ERJ20563.1"/>
    </source>
</evidence>
<dbReference type="Gene3D" id="3.40.50.2000">
    <property type="entry name" value="Glycogen Phosphorylase B"/>
    <property type="match status" value="2"/>
</dbReference>
<dbReference type="OrthoDB" id="506201at2"/>
<keyword evidence="1" id="KW-0328">Glycosyltransferase</keyword>
<gene>
    <name evidence="1" type="ORF">SSPSH_000287</name>
</gene>
<feature type="non-terminal residue" evidence="1">
    <location>
        <position position="1"/>
    </location>
</feature>
<dbReference type="GO" id="GO:0018392">
    <property type="term" value="F:glycoprotein 3-alpha-L-fucosyltransferase activity"/>
    <property type="evidence" value="ECO:0007669"/>
    <property type="project" value="UniProtKB-EC"/>
</dbReference>
<accession>U2G356</accession>
<evidence type="ECO:0000313" key="2">
    <source>
        <dbReference type="Proteomes" id="UP000006242"/>
    </source>
</evidence>
<keyword evidence="2" id="KW-1185">Reference proteome</keyword>
<comment type="caution">
    <text evidence="1">The sequence shown here is derived from an EMBL/GenBank/DDBJ whole genome shotgun (WGS) entry which is preliminary data.</text>
</comment>
<reference evidence="1 2" key="1">
    <citation type="journal article" date="2011" name="J. Bacteriol.">
        <title>Genome sequence of Salinisphaera shabanensis, a gammaproteobacterium from the harsh, variable environment of the brine-seawater interface of the Shaban Deep in the Red Sea.</title>
        <authorList>
            <person name="Antunes A."/>
            <person name="Alam I."/>
            <person name="Bajic V.B."/>
            <person name="Stingl U."/>
        </authorList>
    </citation>
    <scope>NUCLEOTIDE SEQUENCE [LARGE SCALE GENOMIC DNA]</scope>
    <source>
        <strain evidence="1 2">E1L3A</strain>
    </source>
</reference>
<proteinExistence type="predicted"/>
<name>U2G356_9GAMM</name>
<keyword evidence="1" id="KW-0808">Transferase</keyword>
<protein>
    <submittedName>
        <fullName evidence="1">Glycoprotein 3-alpha-L-fucosyltransferase</fullName>
        <ecNumber evidence="1">2.4.1.214</ecNumber>
    </submittedName>
</protein>
<dbReference type="SUPFAM" id="SSF53756">
    <property type="entry name" value="UDP-Glycosyltransferase/glycogen phosphorylase"/>
    <property type="match status" value="1"/>
</dbReference>
<dbReference type="STRING" id="1033802.SSPSH_000287"/>
<reference evidence="1 2" key="2">
    <citation type="journal article" date="2013" name="PLoS ONE">
        <title>INDIGO - INtegrated Data Warehouse of MIcrobial GenOmes with Examples from the Red Sea Extremophiles.</title>
        <authorList>
            <person name="Alam I."/>
            <person name="Antunes A."/>
            <person name="Kamau A.A."/>
            <person name="Ba Alawi W."/>
            <person name="Kalkatawi M."/>
            <person name="Stingl U."/>
            <person name="Bajic V.B."/>
        </authorList>
    </citation>
    <scope>NUCLEOTIDE SEQUENCE [LARGE SCALE GENOMIC DNA]</scope>
    <source>
        <strain evidence="1 2">E1L3A</strain>
    </source>
</reference>
<organism evidence="1 2">
    <name type="scientific">Salinisphaera shabanensis E1L3A</name>
    <dbReference type="NCBI Taxonomy" id="1033802"/>
    <lineage>
        <taxon>Bacteria</taxon>
        <taxon>Pseudomonadati</taxon>
        <taxon>Pseudomonadota</taxon>
        <taxon>Gammaproteobacteria</taxon>
        <taxon>Salinisphaerales</taxon>
        <taxon>Salinisphaeraceae</taxon>
        <taxon>Salinisphaera</taxon>
    </lineage>
</organism>
<dbReference type="EC" id="2.4.1.214" evidence="1"/>
<dbReference type="RefSeq" id="WP_021031275.1">
    <property type="nucleotide sequence ID" value="NZ_AFNV02000002.1"/>
</dbReference>
<dbReference type="eggNOG" id="COG0438">
    <property type="taxonomic scope" value="Bacteria"/>
</dbReference>
<sequence>APPPVATDCPGGSAEILANGDYGQLVPIGDIDAMAGAIEATLDLPPDSARLMARAEDYSAERSAARYAQLLTGARPPAA</sequence>
<dbReference type="EMBL" id="AFNV02000002">
    <property type="protein sequence ID" value="ERJ20563.1"/>
    <property type="molecule type" value="Genomic_DNA"/>
</dbReference>